<organism evidence="2 3">
    <name type="scientific">Oldenlandia corymbosa var. corymbosa</name>
    <dbReference type="NCBI Taxonomy" id="529605"/>
    <lineage>
        <taxon>Eukaryota</taxon>
        <taxon>Viridiplantae</taxon>
        <taxon>Streptophyta</taxon>
        <taxon>Embryophyta</taxon>
        <taxon>Tracheophyta</taxon>
        <taxon>Spermatophyta</taxon>
        <taxon>Magnoliopsida</taxon>
        <taxon>eudicotyledons</taxon>
        <taxon>Gunneridae</taxon>
        <taxon>Pentapetalae</taxon>
        <taxon>asterids</taxon>
        <taxon>lamiids</taxon>
        <taxon>Gentianales</taxon>
        <taxon>Rubiaceae</taxon>
        <taxon>Rubioideae</taxon>
        <taxon>Spermacoceae</taxon>
        <taxon>Hedyotis-Oldenlandia complex</taxon>
        <taxon>Oldenlandia</taxon>
    </lineage>
</organism>
<dbReference type="Proteomes" id="UP001161247">
    <property type="component" value="Chromosome 5"/>
</dbReference>
<dbReference type="NCBIfam" id="TIGR01640">
    <property type="entry name" value="F_box_assoc_1"/>
    <property type="match status" value="1"/>
</dbReference>
<dbReference type="EMBL" id="OX459122">
    <property type="protein sequence ID" value="CAI9106836.1"/>
    <property type="molecule type" value="Genomic_DNA"/>
</dbReference>
<dbReference type="InterPro" id="IPR017451">
    <property type="entry name" value="F-box-assoc_interact_dom"/>
</dbReference>
<evidence type="ECO:0000259" key="1">
    <source>
        <dbReference type="Pfam" id="PF08268"/>
    </source>
</evidence>
<sequence>MMLPDELVFECLIRLSGNVNTAASGGKNLLLRNYYSTLRRPKEKPFEEFSHLSDVKADRCQGEKATEMVNGLVCVRELDNGLTIYNICIGQGMRLPFAPAQHTAEPILCYHFGYDQTSRMYKLLRFVLPLNPSDDGDSNEGDRVFQAEIMTLRPSDSAVSTWRKLNPDRFSYLVITGNSLSGDGFIWWFSLYGFVYFDLNKEKFQLIETPEDVKDVITFRKCVFTKSMGHPAILAFHKEPNESLCSKLRVFENDQSNIWNKYHIRFPQELGNAEHRIIDAGNLLTGRFERFFVGELPDLPFPDRPHDLVFFRDQSFRFKISCLHDNNVLHLLLVDVLCREDAMR</sequence>
<dbReference type="InterPro" id="IPR013187">
    <property type="entry name" value="F-box-assoc_dom_typ3"/>
</dbReference>
<dbReference type="Pfam" id="PF08268">
    <property type="entry name" value="FBA_3"/>
    <property type="match status" value="1"/>
</dbReference>
<accession>A0AAV1DI79</accession>
<dbReference type="PANTHER" id="PTHR31111:SF138">
    <property type="entry name" value="F-BOX ASSOCIATED DOMAIN-CONTAINING PROTEIN"/>
    <property type="match status" value="1"/>
</dbReference>
<dbReference type="AlphaFoldDB" id="A0AAV1DI79"/>
<evidence type="ECO:0000313" key="2">
    <source>
        <dbReference type="EMBL" id="CAI9106836.1"/>
    </source>
</evidence>
<proteinExistence type="predicted"/>
<dbReference type="PANTHER" id="PTHR31111">
    <property type="entry name" value="BNAA05G37150D PROTEIN-RELATED"/>
    <property type="match status" value="1"/>
</dbReference>
<feature type="domain" description="F-box associated beta-propeller type 3" evidence="1">
    <location>
        <begin position="61"/>
        <end position="274"/>
    </location>
</feature>
<gene>
    <name evidence="2" type="ORF">OLC1_LOCUS15279</name>
</gene>
<reference evidence="2" key="1">
    <citation type="submission" date="2023-03" db="EMBL/GenBank/DDBJ databases">
        <authorList>
            <person name="Julca I."/>
        </authorList>
    </citation>
    <scope>NUCLEOTIDE SEQUENCE</scope>
</reference>
<keyword evidence="3" id="KW-1185">Reference proteome</keyword>
<evidence type="ECO:0000313" key="3">
    <source>
        <dbReference type="Proteomes" id="UP001161247"/>
    </source>
</evidence>
<protein>
    <submittedName>
        <fullName evidence="2">OLC1v1006069C1</fullName>
    </submittedName>
</protein>
<name>A0AAV1DI79_OLDCO</name>